<organism evidence="3 4">
    <name type="scientific">Streptomyces incarnatus</name>
    <dbReference type="NCBI Taxonomy" id="665007"/>
    <lineage>
        <taxon>Bacteria</taxon>
        <taxon>Bacillati</taxon>
        <taxon>Actinomycetota</taxon>
        <taxon>Actinomycetes</taxon>
        <taxon>Kitasatosporales</taxon>
        <taxon>Streptomycetaceae</taxon>
        <taxon>Streptomyces</taxon>
    </lineage>
</organism>
<keyword evidence="4" id="KW-1185">Reference proteome</keyword>
<feature type="domain" description="DUF6545" evidence="2">
    <location>
        <begin position="263"/>
        <end position="414"/>
    </location>
</feature>
<dbReference type="Proteomes" id="UP000035366">
    <property type="component" value="Chromosome"/>
</dbReference>
<dbReference type="Pfam" id="PF20182">
    <property type="entry name" value="DUF6545"/>
    <property type="match status" value="1"/>
</dbReference>
<accession>A0ABN4GB01</accession>
<evidence type="ECO:0000313" key="3">
    <source>
        <dbReference type="EMBL" id="AKJ09514.1"/>
    </source>
</evidence>
<evidence type="ECO:0000256" key="1">
    <source>
        <dbReference type="SAM" id="Phobius"/>
    </source>
</evidence>
<feature type="transmembrane region" description="Helical" evidence="1">
    <location>
        <begin position="198"/>
        <end position="217"/>
    </location>
</feature>
<protein>
    <recommendedName>
        <fullName evidence="2">DUF6545 domain-containing protein</fullName>
    </recommendedName>
</protein>
<feature type="transmembrane region" description="Helical" evidence="1">
    <location>
        <begin position="38"/>
        <end position="56"/>
    </location>
</feature>
<dbReference type="InterPro" id="IPR050039">
    <property type="entry name" value="MAB_1171c-like"/>
</dbReference>
<keyword evidence="1" id="KW-0812">Transmembrane</keyword>
<keyword evidence="1" id="KW-0472">Membrane</keyword>
<name>A0ABN4GB01_9ACTN</name>
<dbReference type="NCBIfam" id="NF042915">
    <property type="entry name" value="MAB_1171c_fam"/>
    <property type="match status" value="1"/>
</dbReference>
<feature type="transmembrane region" description="Helical" evidence="1">
    <location>
        <begin position="115"/>
        <end position="135"/>
    </location>
</feature>
<proteinExistence type="predicted"/>
<feature type="transmembrane region" description="Helical" evidence="1">
    <location>
        <begin position="237"/>
        <end position="257"/>
    </location>
</feature>
<gene>
    <name evidence="3" type="ORF">ABB07_05595</name>
</gene>
<feature type="transmembrane region" description="Helical" evidence="1">
    <location>
        <begin position="76"/>
        <end position="94"/>
    </location>
</feature>
<feature type="transmembrane region" description="Helical" evidence="1">
    <location>
        <begin position="6"/>
        <end position="26"/>
    </location>
</feature>
<feature type="transmembrane region" description="Helical" evidence="1">
    <location>
        <begin position="155"/>
        <end position="177"/>
    </location>
</feature>
<keyword evidence="1" id="KW-1133">Transmembrane helix</keyword>
<reference evidence="3 4" key="1">
    <citation type="journal article" date="2015" name="ISME J.">
        <title>Draft Genome Sequence of Streptomyces incarnatus NRRL8089, which Produces the Nucleoside Antibiotic Sinefungin.</title>
        <authorList>
            <person name="Oshima K."/>
            <person name="Hattori M."/>
            <person name="Shimizu H."/>
            <person name="Fukuda K."/>
            <person name="Nemoto M."/>
            <person name="Inagaki K."/>
            <person name="Tamura T."/>
        </authorList>
    </citation>
    <scope>NUCLEOTIDE SEQUENCE [LARGE SCALE GENOMIC DNA]</scope>
    <source>
        <strain evidence="3 4">NRRL 8089</strain>
    </source>
</reference>
<sequence>MKDPNMSDLLAYLIAGLLLIQAGLRAKSAVRGHKRDRSLWGAFVAFAAAWLSRTTAGRVALDGLGLPDLAYLVKHVLSIIGICVILRYVTAVYRTAGPDGERSRAVRLSATVHRVATRASVATVLVMAVIFFFLLGKPDTTTPYFIERYRGEAALAVYMSLFYLYSGVAAAVCAVQWGNAVKDAPFRSLRNGLRMMSAAMVLTTVYSVIRTAFLFVVTFSRVSDGTEQTQETVTDTLLYTCFLLWGLGAIAPATHAARERYHALRGLVALHPLWRPLALRFPDAVRYRPSTSFTRVTAKAARLDAVRDLLLSPDPSLPARLDRFAMDIRDVVFLLRRHAPYDLAERALARAGTDLRPGHATDVQAEALWIRAALSMAGEPAREPAGATAPYPFDPGATPGEEVTHLRDLASAYRLTTAADAENLLTRQTADRG</sequence>
<dbReference type="InterPro" id="IPR046675">
    <property type="entry name" value="DUF6545"/>
</dbReference>
<dbReference type="EMBL" id="CP011497">
    <property type="protein sequence ID" value="AKJ09514.1"/>
    <property type="molecule type" value="Genomic_DNA"/>
</dbReference>
<evidence type="ECO:0000259" key="2">
    <source>
        <dbReference type="Pfam" id="PF20182"/>
    </source>
</evidence>
<evidence type="ECO:0000313" key="4">
    <source>
        <dbReference type="Proteomes" id="UP000035366"/>
    </source>
</evidence>